<feature type="transmembrane region" description="Helical" evidence="1">
    <location>
        <begin position="39"/>
        <end position="62"/>
    </location>
</feature>
<evidence type="ECO:0000313" key="3">
    <source>
        <dbReference type="Proteomes" id="UP001147700"/>
    </source>
</evidence>
<sequence length="111" mass="11982">MKRRSGREWATVTLLPLVWVVGVVLLWRSRAWTLRDKVIGTLVVPGGLAFVIYVAIDAALLLYGGCEPPEAGCSVALDIDPVSALILGLLTILPLVSAVYLAIRADLRRST</sequence>
<gene>
    <name evidence="2" type="ORF">OJ962_33400</name>
</gene>
<name>A0ABT4RV16_9ACTN</name>
<proteinExistence type="predicted"/>
<feature type="transmembrane region" description="Helical" evidence="1">
    <location>
        <begin position="6"/>
        <end position="27"/>
    </location>
</feature>
<evidence type="ECO:0008006" key="4">
    <source>
        <dbReference type="Google" id="ProtNLM"/>
    </source>
</evidence>
<protein>
    <recommendedName>
        <fullName evidence="4">Lycopene cyclase domain-containing protein</fullName>
    </recommendedName>
</protein>
<feature type="transmembrane region" description="Helical" evidence="1">
    <location>
        <begin position="82"/>
        <end position="103"/>
    </location>
</feature>
<evidence type="ECO:0000256" key="1">
    <source>
        <dbReference type="SAM" id="Phobius"/>
    </source>
</evidence>
<reference evidence="2" key="1">
    <citation type="submission" date="2022-10" db="EMBL/GenBank/DDBJ databases">
        <title>The WGS of Solirubrobacter sp. CPCC 204708.</title>
        <authorList>
            <person name="Jiang Z."/>
        </authorList>
    </citation>
    <scope>NUCLEOTIDE SEQUENCE</scope>
    <source>
        <strain evidence="2">CPCC 204708</strain>
    </source>
</reference>
<keyword evidence="1" id="KW-1133">Transmembrane helix</keyword>
<organism evidence="2 3">
    <name type="scientific">Solirubrobacter deserti</name>
    <dbReference type="NCBI Taxonomy" id="2282478"/>
    <lineage>
        <taxon>Bacteria</taxon>
        <taxon>Bacillati</taxon>
        <taxon>Actinomycetota</taxon>
        <taxon>Thermoleophilia</taxon>
        <taxon>Solirubrobacterales</taxon>
        <taxon>Solirubrobacteraceae</taxon>
        <taxon>Solirubrobacter</taxon>
    </lineage>
</organism>
<comment type="caution">
    <text evidence="2">The sequence shown here is derived from an EMBL/GenBank/DDBJ whole genome shotgun (WGS) entry which is preliminary data.</text>
</comment>
<dbReference type="EMBL" id="JAPCID010000089">
    <property type="protein sequence ID" value="MDA0142429.1"/>
    <property type="molecule type" value="Genomic_DNA"/>
</dbReference>
<keyword evidence="1" id="KW-0812">Transmembrane</keyword>
<evidence type="ECO:0000313" key="2">
    <source>
        <dbReference type="EMBL" id="MDA0142429.1"/>
    </source>
</evidence>
<keyword evidence="1" id="KW-0472">Membrane</keyword>
<dbReference type="RefSeq" id="WP_202958309.1">
    <property type="nucleotide sequence ID" value="NZ_JAPCID010000089.1"/>
</dbReference>
<accession>A0ABT4RV16</accession>
<keyword evidence="3" id="KW-1185">Reference proteome</keyword>
<dbReference type="Proteomes" id="UP001147700">
    <property type="component" value="Unassembled WGS sequence"/>
</dbReference>